<evidence type="ECO:0000313" key="2">
    <source>
        <dbReference type="EMBL" id="KGQ02686.1"/>
    </source>
</evidence>
<name>A0A0A2V4J7_BEABA</name>
<dbReference type="STRING" id="1245745.A0A0A2V4J7"/>
<dbReference type="Proteomes" id="UP000030106">
    <property type="component" value="Unassembled WGS sequence"/>
</dbReference>
<accession>A0A0A2V4J7</accession>
<dbReference type="HOGENOM" id="CLU_997449_0_0_1"/>
<comment type="caution">
    <text evidence="2">The sequence shown here is derived from an EMBL/GenBank/DDBJ whole genome shotgun (WGS) entry which is preliminary data.</text>
</comment>
<protein>
    <submittedName>
        <fullName evidence="2">Uncharacterized protein</fullName>
    </submittedName>
</protein>
<sequence>MQNSKQDFRLAGRKRPQFDHEGNEQHEPELQSRKSSLHMQNQERAYIAASRRTDRSLEARYQSALMASAIHKKRTGKGFRVTHEIVQSEDMYEEEEGLLESTTSLNAYRGRTWSQTDAYIAALIARKSGMHLCSAGEQTPLAPAYDTVSGQQPPVEQSVPQSVQQSIGYEAPGDDFDHFSGLDNYNGPNLGDGTGTNLDPCFAGSGPVPEVPSLIHASSSGSSMSTLLFDSNYSLGSSSHSMHQRCDLLFDFKLEDCLTGTDGEGYLKVAQDEPAIESR</sequence>
<reference evidence="2 3" key="1">
    <citation type="submission" date="2012-10" db="EMBL/GenBank/DDBJ databases">
        <title>Genome sequencing and analysis of entomopathogenic fungi Beauveria bassiana D1-5.</title>
        <authorList>
            <person name="Li Q."/>
            <person name="Wang L."/>
            <person name="Zhang Z."/>
            <person name="Wang Q."/>
            <person name="Ren J."/>
            <person name="Wang M."/>
            <person name="Xu W."/>
            <person name="Wang J."/>
            <person name="Lu Y."/>
            <person name="Du Q."/>
            <person name="Sun Z."/>
        </authorList>
    </citation>
    <scope>NUCLEOTIDE SEQUENCE [LARGE SCALE GENOMIC DNA]</scope>
    <source>
        <strain evidence="2 3">D1-5</strain>
    </source>
</reference>
<dbReference type="AlphaFoldDB" id="A0A0A2V4J7"/>
<dbReference type="EMBL" id="ANFO01001416">
    <property type="protein sequence ID" value="KGQ02686.1"/>
    <property type="molecule type" value="Genomic_DNA"/>
</dbReference>
<proteinExistence type="predicted"/>
<evidence type="ECO:0000313" key="3">
    <source>
        <dbReference type="Proteomes" id="UP000030106"/>
    </source>
</evidence>
<evidence type="ECO:0000256" key="1">
    <source>
        <dbReference type="SAM" id="MobiDB-lite"/>
    </source>
</evidence>
<feature type="compositionally biased region" description="Basic and acidic residues" evidence="1">
    <location>
        <begin position="1"/>
        <end position="32"/>
    </location>
</feature>
<organism evidence="2 3">
    <name type="scientific">Beauveria bassiana D1-5</name>
    <dbReference type="NCBI Taxonomy" id="1245745"/>
    <lineage>
        <taxon>Eukaryota</taxon>
        <taxon>Fungi</taxon>
        <taxon>Dikarya</taxon>
        <taxon>Ascomycota</taxon>
        <taxon>Pezizomycotina</taxon>
        <taxon>Sordariomycetes</taxon>
        <taxon>Hypocreomycetidae</taxon>
        <taxon>Hypocreales</taxon>
        <taxon>Cordycipitaceae</taxon>
        <taxon>Beauveria</taxon>
    </lineage>
</organism>
<gene>
    <name evidence="2" type="ORF">BBAD15_g12098</name>
</gene>
<feature type="region of interest" description="Disordered" evidence="1">
    <location>
        <begin position="1"/>
        <end position="40"/>
    </location>
</feature>